<organism evidence="8 9">
    <name type="scientific">Pedobacter africanus</name>
    <dbReference type="NCBI Taxonomy" id="151894"/>
    <lineage>
        <taxon>Bacteria</taxon>
        <taxon>Pseudomonadati</taxon>
        <taxon>Bacteroidota</taxon>
        <taxon>Sphingobacteriia</taxon>
        <taxon>Sphingobacteriales</taxon>
        <taxon>Sphingobacteriaceae</taxon>
        <taxon>Pedobacter</taxon>
    </lineage>
</organism>
<feature type="domain" description="SusD-like N-terminal" evidence="7">
    <location>
        <begin position="26"/>
        <end position="231"/>
    </location>
</feature>
<dbReference type="Pfam" id="PF14322">
    <property type="entry name" value="SusD-like_3"/>
    <property type="match status" value="1"/>
</dbReference>
<keyword evidence="3" id="KW-0732">Signal</keyword>
<keyword evidence="4" id="KW-0472">Membrane</keyword>
<evidence type="ECO:0000313" key="8">
    <source>
        <dbReference type="EMBL" id="SMC86162.1"/>
    </source>
</evidence>
<dbReference type="RefSeq" id="WP_084239815.1">
    <property type="nucleotide sequence ID" value="NZ_FWXT01000002.1"/>
</dbReference>
<feature type="domain" description="RagB/SusD" evidence="6">
    <location>
        <begin position="327"/>
        <end position="622"/>
    </location>
</feature>
<dbReference type="Gene3D" id="1.25.40.390">
    <property type="match status" value="1"/>
</dbReference>
<dbReference type="EMBL" id="FWXT01000002">
    <property type="protein sequence ID" value="SMC86162.1"/>
    <property type="molecule type" value="Genomic_DNA"/>
</dbReference>
<proteinExistence type="inferred from homology"/>
<evidence type="ECO:0000256" key="3">
    <source>
        <dbReference type="ARBA" id="ARBA00022729"/>
    </source>
</evidence>
<keyword evidence="5" id="KW-0998">Cell outer membrane</keyword>
<dbReference type="InterPro" id="IPR011990">
    <property type="entry name" value="TPR-like_helical_dom_sf"/>
</dbReference>
<dbReference type="SUPFAM" id="SSF48452">
    <property type="entry name" value="TPR-like"/>
    <property type="match status" value="1"/>
</dbReference>
<dbReference type="STRING" id="151894.SAMN04488524_2989"/>
<evidence type="ECO:0000256" key="4">
    <source>
        <dbReference type="ARBA" id="ARBA00023136"/>
    </source>
</evidence>
<evidence type="ECO:0000256" key="2">
    <source>
        <dbReference type="ARBA" id="ARBA00006275"/>
    </source>
</evidence>
<dbReference type="InterPro" id="IPR033985">
    <property type="entry name" value="SusD-like_N"/>
</dbReference>
<comment type="similarity">
    <text evidence="2">Belongs to the SusD family.</text>
</comment>
<evidence type="ECO:0000256" key="5">
    <source>
        <dbReference type="ARBA" id="ARBA00023237"/>
    </source>
</evidence>
<dbReference type="OrthoDB" id="608091at2"/>
<dbReference type="PROSITE" id="PS51257">
    <property type="entry name" value="PROKAR_LIPOPROTEIN"/>
    <property type="match status" value="1"/>
</dbReference>
<sequence>MNKINIKCTYAILLLGILVAGSSCKKYLDVVPSEYTTEEDVYGNINLAEQALARLYNALPNELTSDYAAYTDESFHHWYDASGGVTAYKYNLGSWSENDNPMGNWGGKYQDIRRANIFIEKIEGVPIPLNRADYYALWVPRYKAEARFIRAQFFFELFKRYGAVPLLTKAINVDPDNLEETQVSRNSVDEVVGFITSECDEIVNTLPLTQEDAQVGRVTKGAALALKARTLLYAASPLFNGNPMYSGIKNHDGKSLFNPVYDKEKWKKAADAAKQVMDLGIYNLYSPFPNNPVQNYAAQFYTRDYTETIFCRILANATTIDGQLVPNGPPFKGNGKFTPLQEMVDAYEMKNGYPINEPGSQYATTGTWSGQLWDGIKNQNVSNISNMYKDRDPRFYASIFFQYAVWRFDAMKRPVKLAWWGAGNGQTDGWATSKAGTNPWGYNVRKWISPEVDRNANTGTGKRNFPIFRLAEIYLNYAEAMNEYLDVPDASVYQYINLVRNRVSMPALPILAADNTKDGMRRRIQNERRIELAFENHRFWDVRRWLIAKTVDNGEVHGLNARPAAAELAATGLNVTSEAAGVAVFYKPTVIQTRTFVDKHYLMPVPQTEIDKDPNLVQNYGW</sequence>
<name>A0A1W2CMR5_9SPHI</name>
<evidence type="ECO:0000259" key="7">
    <source>
        <dbReference type="Pfam" id="PF14322"/>
    </source>
</evidence>
<keyword evidence="9" id="KW-1185">Reference proteome</keyword>
<dbReference type="Pfam" id="PF07980">
    <property type="entry name" value="SusD_RagB"/>
    <property type="match status" value="1"/>
</dbReference>
<dbReference type="AlphaFoldDB" id="A0A1W2CMR5"/>
<gene>
    <name evidence="8" type="ORF">SAMN04488524_2989</name>
</gene>
<accession>A0A1W2CMR5</accession>
<dbReference type="InterPro" id="IPR012944">
    <property type="entry name" value="SusD_RagB_dom"/>
</dbReference>
<dbReference type="Proteomes" id="UP000192756">
    <property type="component" value="Unassembled WGS sequence"/>
</dbReference>
<evidence type="ECO:0000256" key="1">
    <source>
        <dbReference type="ARBA" id="ARBA00004442"/>
    </source>
</evidence>
<comment type="subcellular location">
    <subcellularLocation>
        <location evidence="1">Cell outer membrane</location>
    </subcellularLocation>
</comment>
<dbReference type="GO" id="GO:0009279">
    <property type="term" value="C:cell outer membrane"/>
    <property type="evidence" value="ECO:0007669"/>
    <property type="project" value="UniProtKB-SubCell"/>
</dbReference>
<evidence type="ECO:0000313" key="9">
    <source>
        <dbReference type="Proteomes" id="UP000192756"/>
    </source>
</evidence>
<reference evidence="9" key="1">
    <citation type="submission" date="2017-04" db="EMBL/GenBank/DDBJ databases">
        <authorList>
            <person name="Varghese N."/>
            <person name="Submissions S."/>
        </authorList>
    </citation>
    <scope>NUCLEOTIDE SEQUENCE [LARGE SCALE GENOMIC DNA]</scope>
    <source>
        <strain evidence="9">DSM 12126</strain>
    </source>
</reference>
<protein>
    <submittedName>
        <fullName evidence="8">Starch-binding associating with outer membrane</fullName>
    </submittedName>
</protein>
<evidence type="ECO:0000259" key="6">
    <source>
        <dbReference type="Pfam" id="PF07980"/>
    </source>
</evidence>